<evidence type="ECO:0000259" key="1">
    <source>
        <dbReference type="Pfam" id="PF00483"/>
    </source>
</evidence>
<dbReference type="InterPro" id="IPR005835">
    <property type="entry name" value="NTP_transferase_dom"/>
</dbReference>
<proteinExistence type="predicted"/>
<dbReference type="Pfam" id="PF00483">
    <property type="entry name" value="NTP_transferase"/>
    <property type="match status" value="1"/>
</dbReference>
<evidence type="ECO:0000313" key="2">
    <source>
        <dbReference type="EMBL" id="PJF35703.1"/>
    </source>
</evidence>
<keyword evidence="2" id="KW-0808">Transferase</keyword>
<accession>A0A2M8PDT7</accession>
<gene>
    <name evidence="2" type="ORF">CUN49_09270</name>
</gene>
<feature type="domain" description="Nucleotidyl transferase" evidence="1">
    <location>
        <begin position="2"/>
        <end position="97"/>
    </location>
</feature>
<organism evidence="2 3">
    <name type="scientific">Candidatus Thermofonsia Clade 1 bacterium</name>
    <dbReference type="NCBI Taxonomy" id="2364210"/>
    <lineage>
        <taxon>Bacteria</taxon>
        <taxon>Bacillati</taxon>
        <taxon>Chloroflexota</taxon>
        <taxon>Candidatus Thermofontia</taxon>
        <taxon>Candidatus Thermofonsia Clade 1</taxon>
    </lineage>
</organism>
<dbReference type="Proteomes" id="UP000229681">
    <property type="component" value="Unassembled WGS sequence"/>
</dbReference>
<evidence type="ECO:0000313" key="3">
    <source>
        <dbReference type="Proteomes" id="UP000229681"/>
    </source>
</evidence>
<sequence>VGVKAHEVPIPYGVVESEAQTVIALREKPTLSVNINAGIYAISPEALRLLPHSGRYDATQLIQAALEAGLRVCSYQIQEYWLDIGRFEDYHKANEDAAAWLDEE</sequence>
<dbReference type="GO" id="GO:0016740">
    <property type="term" value="F:transferase activity"/>
    <property type="evidence" value="ECO:0007669"/>
    <property type="project" value="UniProtKB-KW"/>
</dbReference>
<dbReference type="Gene3D" id="3.90.550.10">
    <property type="entry name" value="Spore Coat Polysaccharide Biosynthesis Protein SpsA, Chain A"/>
    <property type="match status" value="1"/>
</dbReference>
<dbReference type="SUPFAM" id="SSF53448">
    <property type="entry name" value="Nucleotide-diphospho-sugar transferases"/>
    <property type="match status" value="1"/>
</dbReference>
<name>A0A2M8PDT7_9CHLR</name>
<feature type="non-terminal residue" evidence="2">
    <location>
        <position position="1"/>
    </location>
</feature>
<dbReference type="InterPro" id="IPR050486">
    <property type="entry name" value="Mannose-1P_guanyltransferase"/>
</dbReference>
<dbReference type="AlphaFoldDB" id="A0A2M8PDT7"/>
<comment type="caution">
    <text evidence="2">The sequence shown here is derived from an EMBL/GenBank/DDBJ whole genome shotgun (WGS) entry which is preliminary data.</text>
</comment>
<dbReference type="PANTHER" id="PTHR22572">
    <property type="entry name" value="SUGAR-1-PHOSPHATE GUANYL TRANSFERASE"/>
    <property type="match status" value="1"/>
</dbReference>
<dbReference type="InterPro" id="IPR029044">
    <property type="entry name" value="Nucleotide-diphossugar_trans"/>
</dbReference>
<dbReference type="EMBL" id="PGTM01000120">
    <property type="protein sequence ID" value="PJF35703.1"/>
    <property type="molecule type" value="Genomic_DNA"/>
</dbReference>
<protein>
    <submittedName>
        <fullName evidence="2">Nucleotidyltransferase</fullName>
    </submittedName>
</protein>
<reference evidence="2 3" key="1">
    <citation type="submission" date="2017-11" db="EMBL/GenBank/DDBJ databases">
        <title>Evolution of Phototrophy in the Chloroflexi Phylum Driven by Horizontal Gene Transfer.</title>
        <authorList>
            <person name="Ward L.M."/>
            <person name="Hemp J."/>
            <person name="Shih P.M."/>
            <person name="Mcglynn S.E."/>
            <person name="Fischer W."/>
        </authorList>
    </citation>
    <scope>NUCLEOTIDE SEQUENCE [LARGE SCALE GENOMIC DNA]</scope>
    <source>
        <strain evidence="2">JP3_13</strain>
    </source>
</reference>